<feature type="transmembrane region" description="Helical" evidence="1">
    <location>
        <begin position="101"/>
        <end position="121"/>
    </location>
</feature>
<keyword evidence="1" id="KW-0472">Membrane</keyword>
<organism evidence="2">
    <name type="scientific">mine drainage metagenome</name>
    <dbReference type="NCBI Taxonomy" id="410659"/>
    <lineage>
        <taxon>unclassified sequences</taxon>
        <taxon>metagenomes</taxon>
        <taxon>ecological metagenomes</taxon>
    </lineage>
</organism>
<keyword evidence="1" id="KW-1133">Transmembrane helix</keyword>
<name>E6PWN8_9ZZZZ</name>
<feature type="transmembrane region" description="Helical" evidence="1">
    <location>
        <begin position="30"/>
        <end position="53"/>
    </location>
</feature>
<feature type="transmembrane region" description="Helical" evidence="1">
    <location>
        <begin position="73"/>
        <end position="94"/>
    </location>
</feature>
<keyword evidence="1" id="KW-0812">Transmembrane</keyword>
<sequence length="200" mass="22042">MSIDSTLQFLVFAELMWSVLRPVRSALPRGAVAAIPLILLAVGAICWPLAGFSVPGGLSTRGHLLVTLQQTVALLRVIVFLVMVAFSHVLSIGWRDRELQIASGLGFYSILSLIVSVFHTHQVVGPQYHWLDLAASIGYLCTLTYWVVCFSIKEPERKKISPQMQHFLVTIGGAVQAERFALESAVGQNRGKNSSKRRNQ</sequence>
<gene>
    <name evidence="2" type="ORF">CARN3_0257</name>
</gene>
<protein>
    <recommendedName>
        <fullName evidence="3">Transmembrane protein</fullName>
    </recommendedName>
</protein>
<accession>E6PWN8</accession>
<evidence type="ECO:0008006" key="3">
    <source>
        <dbReference type="Google" id="ProtNLM"/>
    </source>
</evidence>
<comment type="caution">
    <text evidence="2">The sequence shown here is derived from an EMBL/GenBank/DDBJ whole genome shotgun (WGS) entry which is preliminary data.</text>
</comment>
<dbReference type="AlphaFoldDB" id="E6PWN8"/>
<evidence type="ECO:0000313" key="2">
    <source>
        <dbReference type="EMBL" id="CBH99346.1"/>
    </source>
</evidence>
<reference evidence="2" key="1">
    <citation type="submission" date="2009-10" db="EMBL/GenBank/DDBJ databases">
        <title>Diversity of trophic interactions inside an arsenic-rich microbial ecosystem.</title>
        <authorList>
            <person name="Bertin P.N."/>
            <person name="Heinrich-Salmeron A."/>
            <person name="Pelletier E."/>
            <person name="Goulhen-Chollet F."/>
            <person name="Arsene-Ploetze F."/>
            <person name="Gallien S."/>
            <person name="Calteau A."/>
            <person name="Vallenet D."/>
            <person name="Casiot C."/>
            <person name="Chane-Woon-Ming B."/>
            <person name="Giloteaux L."/>
            <person name="Barakat M."/>
            <person name="Bonnefoy V."/>
            <person name="Bruneel O."/>
            <person name="Chandler M."/>
            <person name="Cleiss J."/>
            <person name="Duran R."/>
            <person name="Elbaz-Poulichet F."/>
            <person name="Fonknechten N."/>
            <person name="Lauga B."/>
            <person name="Mornico D."/>
            <person name="Ortet P."/>
            <person name="Schaeffer C."/>
            <person name="Siguier P."/>
            <person name="Alexander Thil Smith A."/>
            <person name="Van Dorsselaer A."/>
            <person name="Weissenbach J."/>
            <person name="Medigue C."/>
            <person name="Le Paslier D."/>
        </authorList>
    </citation>
    <scope>NUCLEOTIDE SEQUENCE</scope>
</reference>
<evidence type="ECO:0000256" key="1">
    <source>
        <dbReference type="SAM" id="Phobius"/>
    </source>
</evidence>
<dbReference type="EMBL" id="CABN01000005">
    <property type="protein sequence ID" value="CBH99346.1"/>
    <property type="molecule type" value="Genomic_DNA"/>
</dbReference>
<feature type="transmembrane region" description="Helical" evidence="1">
    <location>
        <begin position="133"/>
        <end position="152"/>
    </location>
</feature>
<proteinExistence type="predicted"/>